<dbReference type="RefSeq" id="WP_090939479.1">
    <property type="nucleotide sequence ID" value="NZ_FOTS01000031.1"/>
</dbReference>
<evidence type="ECO:0008006" key="3">
    <source>
        <dbReference type="Google" id="ProtNLM"/>
    </source>
</evidence>
<evidence type="ECO:0000313" key="2">
    <source>
        <dbReference type="Proteomes" id="UP000199520"/>
    </source>
</evidence>
<keyword evidence="2" id="KW-1185">Reference proteome</keyword>
<dbReference type="InterPro" id="IPR024747">
    <property type="entry name" value="Pyridox_Oxase-rel"/>
</dbReference>
<dbReference type="Proteomes" id="UP000199520">
    <property type="component" value="Unassembled WGS sequence"/>
</dbReference>
<dbReference type="AlphaFoldDB" id="A0A1I4M9I2"/>
<organism evidence="1 2">
    <name type="scientific">Pelosinus propionicus DSM 13327</name>
    <dbReference type="NCBI Taxonomy" id="1123291"/>
    <lineage>
        <taxon>Bacteria</taxon>
        <taxon>Bacillati</taxon>
        <taxon>Bacillota</taxon>
        <taxon>Negativicutes</taxon>
        <taxon>Selenomonadales</taxon>
        <taxon>Sporomusaceae</taxon>
        <taxon>Pelosinus</taxon>
    </lineage>
</organism>
<dbReference type="PANTHER" id="PTHR34071:SF2">
    <property type="entry name" value="FLAVIN-NUCLEOTIDE-BINDING PROTEIN"/>
    <property type="match status" value="1"/>
</dbReference>
<sequence>MFIEMRQKKKSMSEEDTIKVLMETEFGSLACICANGFPYVVPLNFVYENGAIYFHSAHTGHKIDNIKNNAKVSFSAVSYINLVPKNFDTEYDSAVIFGTAVEITDEIEKRQALVSLIKKYSNEYFEKGMAYITKSMHTAAVYKIEIEHMTGKRGR</sequence>
<dbReference type="Pfam" id="PF12900">
    <property type="entry name" value="Pyridox_ox_2"/>
    <property type="match status" value="1"/>
</dbReference>
<dbReference type="PANTHER" id="PTHR34071">
    <property type="entry name" value="5-NITROIMIDAZOLE ANTIBIOTICS RESISTANCE PROTEIN, NIMA-FAMILY-RELATED PROTEIN-RELATED"/>
    <property type="match status" value="1"/>
</dbReference>
<dbReference type="EMBL" id="FOTS01000031">
    <property type="protein sequence ID" value="SFL99942.1"/>
    <property type="molecule type" value="Genomic_DNA"/>
</dbReference>
<dbReference type="Gene3D" id="2.30.110.10">
    <property type="entry name" value="Electron Transport, Fmn-binding Protein, Chain A"/>
    <property type="match status" value="1"/>
</dbReference>
<dbReference type="STRING" id="1123291.SAMN04490355_103120"/>
<dbReference type="InterPro" id="IPR012349">
    <property type="entry name" value="Split_barrel_FMN-bd"/>
</dbReference>
<proteinExistence type="predicted"/>
<name>A0A1I4M9I2_9FIRM</name>
<dbReference type="OrthoDB" id="9794935at2"/>
<reference evidence="2" key="1">
    <citation type="submission" date="2016-10" db="EMBL/GenBank/DDBJ databases">
        <authorList>
            <person name="Varghese N."/>
            <person name="Submissions S."/>
        </authorList>
    </citation>
    <scope>NUCLEOTIDE SEQUENCE [LARGE SCALE GENOMIC DNA]</scope>
    <source>
        <strain evidence="2">DSM 13327</strain>
    </source>
</reference>
<accession>A0A1I4M9I2</accession>
<evidence type="ECO:0000313" key="1">
    <source>
        <dbReference type="EMBL" id="SFL99942.1"/>
    </source>
</evidence>
<dbReference type="SUPFAM" id="SSF50475">
    <property type="entry name" value="FMN-binding split barrel"/>
    <property type="match status" value="1"/>
</dbReference>
<protein>
    <recommendedName>
        <fullName evidence="3">Nitroimidazol reductase NimA, pyridoxamine 5'-phosphate oxidase superfamily</fullName>
    </recommendedName>
</protein>
<gene>
    <name evidence="1" type="ORF">SAMN04490355_103120</name>
</gene>